<dbReference type="Pfam" id="PF00528">
    <property type="entry name" value="BPD_transp_1"/>
    <property type="match status" value="1"/>
</dbReference>
<dbReference type="OrthoDB" id="9812701at2"/>
<dbReference type="RefSeq" id="WP_058624079.1">
    <property type="nucleotide sequence ID" value="NZ_LDRT01000069.1"/>
</dbReference>
<comment type="similarity">
    <text evidence="7">Belongs to the binding-protein-dependent transport system permease family.</text>
</comment>
<reference evidence="9 10" key="1">
    <citation type="journal article" date="2016" name="Front. Microbiol.">
        <title>Genomic Resource of Rice Seed Associated Bacteria.</title>
        <authorList>
            <person name="Midha S."/>
            <person name="Bansal K."/>
            <person name="Sharma S."/>
            <person name="Kumar N."/>
            <person name="Patil P.P."/>
            <person name="Chaudhry V."/>
            <person name="Patil P.B."/>
        </authorList>
    </citation>
    <scope>NUCLEOTIDE SEQUENCE [LARGE SCALE GENOMIC DNA]</scope>
    <source>
        <strain evidence="9 10">NS220</strain>
    </source>
</reference>
<evidence type="ECO:0000256" key="4">
    <source>
        <dbReference type="ARBA" id="ARBA00022692"/>
    </source>
</evidence>
<dbReference type="InterPro" id="IPR035906">
    <property type="entry name" value="MetI-like_sf"/>
</dbReference>
<organism evidence="9 10">
    <name type="scientific">Microbacterium testaceum</name>
    <name type="common">Aureobacterium testaceum</name>
    <name type="synonym">Brevibacterium testaceum</name>
    <dbReference type="NCBI Taxonomy" id="2033"/>
    <lineage>
        <taxon>Bacteria</taxon>
        <taxon>Bacillati</taxon>
        <taxon>Actinomycetota</taxon>
        <taxon>Actinomycetes</taxon>
        <taxon>Micrococcales</taxon>
        <taxon>Microbacteriaceae</taxon>
        <taxon>Microbacterium</taxon>
    </lineage>
</organism>
<evidence type="ECO:0000256" key="1">
    <source>
        <dbReference type="ARBA" id="ARBA00004651"/>
    </source>
</evidence>
<name>A0A147EWB5_MICTE</name>
<keyword evidence="2 7" id="KW-0813">Transport</keyword>
<evidence type="ECO:0000256" key="7">
    <source>
        <dbReference type="RuleBase" id="RU363032"/>
    </source>
</evidence>
<evidence type="ECO:0000313" key="10">
    <source>
        <dbReference type="Proteomes" id="UP000075025"/>
    </source>
</evidence>
<feature type="domain" description="ABC transmembrane type-1" evidence="8">
    <location>
        <begin position="94"/>
        <end position="284"/>
    </location>
</feature>
<dbReference type="PANTHER" id="PTHR43386:SF6">
    <property type="entry name" value="ABC TRANSPORTER PERMEASE PROTEIN"/>
    <property type="match status" value="1"/>
</dbReference>
<proteinExistence type="inferred from homology"/>
<dbReference type="GO" id="GO:0055085">
    <property type="term" value="P:transmembrane transport"/>
    <property type="evidence" value="ECO:0007669"/>
    <property type="project" value="InterPro"/>
</dbReference>
<dbReference type="PATRIC" id="fig|2033.6.peg.3334"/>
<feature type="transmembrane region" description="Helical" evidence="7">
    <location>
        <begin position="215"/>
        <end position="241"/>
    </location>
</feature>
<dbReference type="GO" id="GO:0005886">
    <property type="term" value="C:plasma membrane"/>
    <property type="evidence" value="ECO:0007669"/>
    <property type="project" value="UniProtKB-SubCell"/>
</dbReference>
<evidence type="ECO:0000256" key="6">
    <source>
        <dbReference type="ARBA" id="ARBA00023136"/>
    </source>
</evidence>
<dbReference type="CDD" id="cd06261">
    <property type="entry name" value="TM_PBP2"/>
    <property type="match status" value="1"/>
</dbReference>
<keyword evidence="6 7" id="KW-0472">Membrane</keyword>
<gene>
    <name evidence="9" type="ORF">NS220_10965</name>
</gene>
<feature type="transmembrane region" description="Helical" evidence="7">
    <location>
        <begin position="159"/>
        <end position="177"/>
    </location>
</feature>
<dbReference type="AlphaFoldDB" id="A0A147EWB5"/>
<feature type="transmembrane region" description="Helical" evidence="7">
    <location>
        <begin position="262"/>
        <end position="283"/>
    </location>
</feature>
<keyword evidence="3" id="KW-1003">Cell membrane</keyword>
<accession>A0A147EWB5</accession>
<feature type="transmembrane region" description="Helical" evidence="7">
    <location>
        <begin position="100"/>
        <end position="121"/>
    </location>
</feature>
<dbReference type="PANTHER" id="PTHR43386">
    <property type="entry name" value="OLIGOPEPTIDE TRANSPORT SYSTEM PERMEASE PROTEIN APPC"/>
    <property type="match status" value="1"/>
</dbReference>
<evidence type="ECO:0000256" key="5">
    <source>
        <dbReference type="ARBA" id="ARBA00022989"/>
    </source>
</evidence>
<protein>
    <submittedName>
        <fullName evidence="9">Peptide ABC transporter permease</fullName>
    </submittedName>
</protein>
<evidence type="ECO:0000313" key="9">
    <source>
        <dbReference type="EMBL" id="KTR93921.1"/>
    </source>
</evidence>
<comment type="subcellular location">
    <subcellularLocation>
        <location evidence="1 7">Cell membrane</location>
        <topology evidence="1 7">Multi-pass membrane protein</topology>
    </subcellularLocation>
</comment>
<evidence type="ECO:0000256" key="3">
    <source>
        <dbReference type="ARBA" id="ARBA00022475"/>
    </source>
</evidence>
<feature type="transmembrane region" description="Helical" evidence="7">
    <location>
        <begin position="133"/>
        <end position="153"/>
    </location>
</feature>
<evidence type="ECO:0000259" key="8">
    <source>
        <dbReference type="PROSITE" id="PS50928"/>
    </source>
</evidence>
<dbReference type="Gene3D" id="1.10.3720.10">
    <property type="entry name" value="MetI-like"/>
    <property type="match status" value="1"/>
</dbReference>
<keyword evidence="4 7" id="KW-0812">Transmembrane</keyword>
<feature type="transmembrane region" description="Helical" evidence="7">
    <location>
        <begin position="28"/>
        <end position="50"/>
    </location>
</feature>
<dbReference type="InterPro" id="IPR050366">
    <property type="entry name" value="BP-dependent_transpt_permease"/>
</dbReference>
<dbReference type="PROSITE" id="PS50928">
    <property type="entry name" value="ABC_TM1"/>
    <property type="match status" value="1"/>
</dbReference>
<evidence type="ECO:0000256" key="2">
    <source>
        <dbReference type="ARBA" id="ARBA00022448"/>
    </source>
</evidence>
<dbReference type="EMBL" id="LDRT01000069">
    <property type="protein sequence ID" value="KTR93921.1"/>
    <property type="molecule type" value="Genomic_DNA"/>
</dbReference>
<sequence>MSEMIAATAPDAPTLVDRGLWSVLRRRVTFWAPVIVLAVLALIALLPGPIAMLFGGGDPRACDLVDSALPPGPGHPFGTDLQGCDIYANVVFGTRTSLSIGLLTTALCLVVAIVLGTIAGYAGGILDTVISRLTDVFLGFPFILGAIIVLNSLGKPDPVLVSLVLAFFSWPTMARLVRGAVRSVRGNDYVRAASVIGLSHVQIVLRHVLPNAIGPVLAIAATFVGSVIVAESTLTFLGVGLRAPTISWGLQLANAQSYVGTAPHMLLFPALFLSITVLALITLGDTVRDALDPKGR</sequence>
<dbReference type="SUPFAM" id="SSF161098">
    <property type="entry name" value="MetI-like"/>
    <property type="match status" value="1"/>
</dbReference>
<comment type="caution">
    <text evidence="9">The sequence shown here is derived from an EMBL/GenBank/DDBJ whole genome shotgun (WGS) entry which is preliminary data.</text>
</comment>
<dbReference type="InterPro" id="IPR000515">
    <property type="entry name" value="MetI-like"/>
</dbReference>
<dbReference type="Proteomes" id="UP000075025">
    <property type="component" value="Unassembled WGS sequence"/>
</dbReference>
<keyword evidence="5 7" id="KW-1133">Transmembrane helix</keyword>